<comment type="caution">
    <text evidence="2">The sequence shown here is derived from an EMBL/GenBank/DDBJ whole genome shotgun (WGS) entry which is preliminary data.</text>
</comment>
<reference evidence="2 3" key="1">
    <citation type="submission" date="2014-03" db="EMBL/GenBank/DDBJ databases">
        <title>Draft Genome of Photorhabdus luminescens BA1, an Egyptian Isolate.</title>
        <authorList>
            <person name="Ghazal S."/>
            <person name="Hurst S.G.IV."/>
            <person name="Morris K."/>
            <person name="Thomas K."/>
            <person name="Tisa L.S."/>
        </authorList>
    </citation>
    <scope>NUCLEOTIDE SEQUENCE [LARGE SCALE GENOMIC DNA]</scope>
    <source>
        <strain evidence="2 3">BA1</strain>
    </source>
</reference>
<dbReference type="EMBL" id="JFGV01000035">
    <property type="protein sequence ID" value="EYU14932.1"/>
    <property type="molecule type" value="Genomic_DNA"/>
</dbReference>
<feature type="region of interest" description="Disordered" evidence="1">
    <location>
        <begin position="1"/>
        <end position="58"/>
    </location>
</feature>
<accession>A0A022PFP4</accession>
<proteinExistence type="predicted"/>
<evidence type="ECO:0000313" key="2">
    <source>
        <dbReference type="EMBL" id="EYU14932.1"/>
    </source>
</evidence>
<evidence type="ECO:0000313" key="3">
    <source>
        <dbReference type="Proteomes" id="UP000023464"/>
    </source>
</evidence>
<keyword evidence="3" id="KW-1185">Reference proteome</keyword>
<sequence>MPQLSSARKAAGGPFQGKNGRSGQTAPMQTMENSYALLSTDRQTSTANTILWQNQHRY</sequence>
<dbReference type="AlphaFoldDB" id="A0A022PFP4"/>
<protein>
    <submittedName>
        <fullName evidence="2">Uncharacterized protein</fullName>
    </submittedName>
</protein>
<dbReference type="Proteomes" id="UP000023464">
    <property type="component" value="Unassembled WGS sequence"/>
</dbReference>
<name>A0A022PFP4_9GAMM</name>
<feature type="compositionally biased region" description="Polar residues" evidence="1">
    <location>
        <begin position="19"/>
        <end position="58"/>
    </location>
</feature>
<gene>
    <name evidence="2" type="ORF">BA1DRAFT_02508</name>
</gene>
<organism evidence="2 3">
    <name type="scientific">Photorhabdus aegyptia</name>
    <dbReference type="NCBI Taxonomy" id="2805098"/>
    <lineage>
        <taxon>Bacteria</taxon>
        <taxon>Pseudomonadati</taxon>
        <taxon>Pseudomonadota</taxon>
        <taxon>Gammaproteobacteria</taxon>
        <taxon>Enterobacterales</taxon>
        <taxon>Morganellaceae</taxon>
        <taxon>Photorhabdus</taxon>
    </lineage>
</organism>
<evidence type="ECO:0000256" key="1">
    <source>
        <dbReference type="SAM" id="MobiDB-lite"/>
    </source>
</evidence>